<accession>A0A7R9EBT9</accession>
<protein>
    <submittedName>
        <fullName evidence="1">Uncharacterized protein</fullName>
    </submittedName>
</protein>
<name>A0A7R9EBT9_9NEOP</name>
<dbReference type="EMBL" id="OB794837">
    <property type="protein sequence ID" value="CAD7431165.1"/>
    <property type="molecule type" value="Genomic_DNA"/>
</dbReference>
<dbReference type="AlphaFoldDB" id="A0A7R9EBT9"/>
<sequence length="119" mass="13071">MCGEGAAGVAGHPRRLAGVRGFGTRIWMSVCMTGMGLPHAPNIVWWSRIYQAESVGRVTRLPNNLSQAEPRALWTKRNLTDPLRPMGQPKLLAPYGVACPVPCGWTMNWAWSVVPFVCP</sequence>
<proteinExistence type="predicted"/>
<gene>
    <name evidence="1" type="ORF">TMSB3V08_LOCUS7907</name>
</gene>
<evidence type="ECO:0000313" key="1">
    <source>
        <dbReference type="EMBL" id="CAD7431165.1"/>
    </source>
</evidence>
<organism evidence="1">
    <name type="scientific">Timema monikensis</name>
    <dbReference type="NCBI Taxonomy" id="170555"/>
    <lineage>
        <taxon>Eukaryota</taxon>
        <taxon>Metazoa</taxon>
        <taxon>Ecdysozoa</taxon>
        <taxon>Arthropoda</taxon>
        <taxon>Hexapoda</taxon>
        <taxon>Insecta</taxon>
        <taxon>Pterygota</taxon>
        <taxon>Neoptera</taxon>
        <taxon>Polyneoptera</taxon>
        <taxon>Phasmatodea</taxon>
        <taxon>Timematodea</taxon>
        <taxon>Timematoidea</taxon>
        <taxon>Timematidae</taxon>
        <taxon>Timema</taxon>
    </lineage>
</organism>
<reference evidence="1" key="1">
    <citation type="submission" date="2020-11" db="EMBL/GenBank/DDBJ databases">
        <authorList>
            <person name="Tran Van P."/>
        </authorList>
    </citation>
    <scope>NUCLEOTIDE SEQUENCE</scope>
</reference>